<name>A0A9P6E300_9AGAR</name>
<gene>
    <name evidence="2" type="ORF">CPB83DRAFT_841163</name>
</gene>
<protein>
    <submittedName>
        <fullName evidence="2">Uncharacterized protein</fullName>
    </submittedName>
</protein>
<organism evidence="2 3">
    <name type="scientific">Crepidotus variabilis</name>
    <dbReference type="NCBI Taxonomy" id="179855"/>
    <lineage>
        <taxon>Eukaryota</taxon>
        <taxon>Fungi</taxon>
        <taxon>Dikarya</taxon>
        <taxon>Basidiomycota</taxon>
        <taxon>Agaricomycotina</taxon>
        <taxon>Agaricomycetes</taxon>
        <taxon>Agaricomycetidae</taxon>
        <taxon>Agaricales</taxon>
        <taxon>Agaricineae</taxon>
        <taxon>Crepidotaceae</taxon>
        <taxon>Crepidotus</taxon>
    </lineage>
</organism>
<evidence type="ECO:0000256" key="1">
    <source>
        <dbReference type="SAM" id="SignalP"/>
    </source>
</evidence>
<reference evidence="2" key="1">
    <citation type="submission" date="2020-11" db="EMBL/GenBank/DDBJ databases">
        <authorList>
            <consortium name="DOE Joint Genome Institute"/>
            <person name="Ahrendt S."/>
            <person name="Riley R."/>
            <person name="Andreopoulos W."/>
            <person name="Labutti K."/>
            <person name="Pangilinan J."/>
            <person name="Ruiz-Duenas F.J."/>
            <person name="Barrasa J.M."/>
            <person name="Sanchez-Garcia M."/>
            <person name="Camarero S."/>
            <person name="Miyauchi S."/>
            <person name="Serrano A."/>
            <person name="Linde D."/>
            <person name="Babiker R."/>
            <person name="Drula E."/>
            <person name="Ayuso-Fernandez I."/>
            <person name="Pacheco R."/>
            <person name="Padilla G."/>
            <person name="Ferreira P."/>
            <person name="Barriuso J."/>
            <person name="Kellner H."/>
            <person name="Castanera R."/>
            <person name="Alfaro M."/>
            <person name="Ramirez L."/>
            <person name="Pisabarro A.G."/>
            <person name="Kuo A."/>
            <person name="Tritt A."/>
            <person name="Lipzen A."/>
            <person name="He G."/>
            <person name="Yan M."/>
            <person name="Ng V."/>
            <person name="Cullen D."/>
            <person name="Martin F."/>
            <person name="Rosso M.-N."/>
            <person name="Henrissat B."/>
            <person name="Hibbett D."/>
            <person name="Martinez A.T."/>
            <person name="Grigoriev I.V."/>
        </authorList>
    </citation>
    <scope>NUCLEOTIDE SEQUENCE</scope>
    <source>
        <strain evidence="2">CBS 506.95</strain>
    </source>
</reference>
<proteinExistence type="predicted"/>
<sequence>MKLTLISSLFILFLLPTATNAYCCYGGYPPNPCDKKRNVPSQSRIYPQDKSASREVANVLKERAFVCCCWAGNHNNCGEYCLLKYLSDLSESASTSAALKRASALMITSNSENGYMDLRSEVQHKPRKNTFMSQDLSRIFSTHITSLKELSIGKLSDEKGAQRAVKVFYLAPIVTSRSFSVVISVGGLGIAGLSKPF</sequence>
<evidence type="ECO:0000313" key="2">
    <source>
        <dbReference type="EMBL" id="KAF9521574.1"/>
    </source>
</evidence>
<keyword evidence="3" id="KW-1185">Reference proteome</keyword>
<keyword evidence="1" id="KW-0732">Signal</keyword>
<feature type="signal peptide" evidence="1">
    <location>
        <begin position="1"/>
        <end position="21"/>
    </location>
</feature>
<dbReference type="Proteomes" id="UP000807306">
    <property type="component" value="Unassembled WGS sequence"/>
</dbReference>
<feature type="chain" id="PRO_5040350021" evidence="1">
    <location>
        <begin position="22"/>
        <end position="197"/>
    </location>
</feature>
<accession>A0A9P6E300</accession>
<evidence type="ECO:0000313" key="3">
    <source>
        <dbReference type="Proteomes" id="UP000807306"/>
    </source>
</evidence>
<comment type="caution">
    <text evidence="2">The sequence shown here is derived from an EMBL/GenBank/DDBJ whole genome shotgun (WGS) entry which is preliminary data.</text>
</comment>
<dbReference type="AlphaFoldDB" id="A0A9P6E300"/>
<dbReference type="EMBL" id="MU158023">
    <property type="protein sequence ID" value="KAF9521574.1"/>
    <property type="molecule type" value="Genomic_DNA"/>
</dbReference>